<keyword evidence="2 5" id="KW-0812">Transmembrane</keyword>
<dbReference type="GO" id="GO:0008273">
    <property type="term" value="F:calcium, potassium:sodium antiporter activity"/>
    <property type="evidence" value="ECO:0007669"/>
    <property type="project" value="TreeGrafter"/>
</dbReference>
<feature type="transmembrane region" description="Helical" evidence="5">
    <location>
        <begin position="270"/>
        <end position="286"/>
    </location>
</feature>
<feature type="transmembrane region" description="Helical" evidence="5">
    <location>
        <begin position="67"/>
        <end position="92"/>
    </location>
</feature>
<dbReference type="EMBL" id="JALDAW010000008">
    <property type="protein sequence ID" value="MDY5167154.1"/>
    <property type="molecule type" value="Genomic_DNA"/>
</dbReference>
<evidence type="ECO:0000256" key="1">
    <source>
        <dbReference type="ARBA" id="ARBA00004141"/>
    </source>
</evidence>
<feature type="transmembrane region" description="Helical" evidence="5">
    <location>
        <begin position="104"/>
        <end position="124"/>
    </location>
</feature>
<dbReference type="InterPro" id="IPR004837">
    <property type="entry name" value="NaCa_Exmemb"/>
</dbReference>
<dbReference type="InterPro" id="IPR044880">
    <property type="entry name" value="NCX_ion-bd_dom_sf"/>
</dbReference>
<feature type="transmembrane region" description="Helical" evidence="5">
    <location>
        <begin position="292"/>
        <end position="313"/>
    </location>
</feature>
<comment type="subcellular location">
    <subcellularLocation>
        <location evidence="1">Membrane</location>
        <topology evidence="1">Multi-pass membrane protein</topology>
    </subcellularLocation>
</comment>
<dbReference type="GO" id="GO:0005886">
    <property type="term" value="C:plasma membrane"/>
    <property type="evidence" value="ECO:0007669"/>
    <property type="project" value="TreeGrafter"/>
</dbReference>
<dbReference type="GO" id="GO:0006874">
    <property type="term" value="P:intracellular calcium ion homeostasis"/>
    <property type="evidence" value="ECO:0007669"/>
    <property type="project" value="TreeGrafter"/>
</dbReference>
<dbReference type="Pfam" id="PF01699">
    <property type="entry name" value="Na_Ca_ex"/>
    <property type="match status" value="2"/>
</dbReference>
<feature type="transmembrane region" description="Helical" evidence="5">
    <location>
        <begin position="33"/>
        <end position="55"/>
    </location>
</feature>
<reference evidence="8 9" key="1">
    <citation type="submission" date="2018-05" db="EMBL/GenBank/DDBJ databases">
        <title>Genomic Encyclopedia of Type Strains, Phase IV (KMG-IV): sequencing the most valuable type-strain genomes for metagenomic binning, comparative biology and taxonomic classification.</title>
        <authorList>
            <person name="Goeker M."/>
        </authorList>
    </citation>
    <scope>NUCLEOTIDE SEQUENCE [LARGE SCALE GENOMIC DNA]</scope>
    <source>
        <strain evidence="8 9">JC118</strain>
    </source>
</reference>
<evidence type="ECO:0000256" key="2">
    <source>
        <dbReference type="ARBA" id="ARBA00022692"/>
    </source>
</evidence>
<protein>
    <submittedName>
        <fullName evidence="7">Calcium/sodium antiporter</fullName>
    </submittedName>
    <submittedName>
        <fullName evidence="8">Cation:H+ antiporter</fullName>
    </submittedName>
</protein>
<keyword evidence="3 5" id="KW-1133">Transmembrane helix</keyword>
<feature type="transmembrane region" description="Helical" evidence="5">
    <location>
        <begin position="242"/>
        <end position="263"/>
    </location>
</feature>
<dbReference type="PANTHER" id="PTHR10846:SF8">
    <property type="entry name" value="INNER MEMBRANE PROTEIN YRBG"/>
    <property type="match status" value="1"/>
</dbReference>
<evidence type="ECO:0000256" key="5">
    <source>
        <dbReference type="SAM" id="Phobius"/>
    </source>
</evidence>
<dbReference type="GeneID" id="94442187"/>
<comment type="caution">
    <text evidence="8">The sequence shown here is derived from an EMBL/GenBank/DDBJ whole genome shotgun (WGS) entry which is preliminary data.</text>
</comment>
<name>A0A318KU55_9FIRM</name>
<feature type="transmembrane region" description="Helical" evidence="5">
    <location>
        <begin position="136"/>
        <end position="155"/>
    </location>
</feature>
<evidence type="ECO:0000313" key="9">
    <source>
        <dbReference type="Proteomes" id="UP000247612"/>
    </source>
</evidence>
<evidence type="ECO:0000256" key="4">
    <source>
        <dbReference type="ARBA" id="ARBA00023136"/>
    </source>
</evidence>
<feature type="domain" description="Sodium/calcium exchanger membrane region" evidence="6">
    <location>
        <begin position="173"/>
        <end position="312"/>
    </location>
</feature>
<gene>
    <name evidence="8" type="ORF">DES51_10118</name>
    <name evidence="7" type="ORF">MQE39_03315</name>
</gene>
<reference evidence="7" key="2">
    <citation type="submission" date="2022-03" db="EMBL/GenBank/DDBJ databases">
        <title>First case of bacteraemia caused by Dielma fastidiosa in a patient hospitalised with diverticulitis.</title>
        <authorList>
            <person name="Forman-Ankjaer B."/>
            <person name="Hvid-Jensen F."/>
            <person name="Kobel C.M."/>
            <person name="Greve T."/>
        </authorList>
    </citation>
    <scope>NUCLEOTIDE SEQUENCE</scope>
    <source>
        <strain evidence="7">AUH_DF_2021</strain>
    </source>
</reference>
<dbReference type="InterPro" id="IPR004481">
    <property type="entry name" value="K/Na/Ca-exchanger"/>
</dbReference>
<dbReference type="STRING" id="1034346.GCA_000313565_00018"/>
<dbReference type="Proteomes" id="UP000247612">
    <property type="component" value="Unassembled WGS sequence"/>
</dbReference>
<keyword evidence="9" id="KW-1185">Reference proteome</keyword>
<dbReference type="AlphaFoldDB" id="A0A318KU55"/>
<dbReference type="PANTHER" id="PTHR10846">
    <property type="entry name" value="SODIUM/POTASSIUM/CALCIUM EXCHANGER"/>
    <property type="match status" value="1"/>
</dbReference>
<accession>A0A318KU55</accession>
<evidence type="ECO:0000313" key="8">
    <source>
        <dbReference type="EMBL" id="PXX81414.1"/>
    </source>
</evidence>
<dbReference type="Proteomes" id="UP001276902">
    <property type="component" value="Unassembled WGS sequence"/>
</dbReference>
<keyword evidence="4 5" id="KW-0472">Membrane</keyword>
<feature type="transmembrane region" description="Helical" evidence="5">
    <location>
        <begin position="208"/>
        <end position="230"/>
    </location>
</feature>
<evidence type="ECO:0000256" key="3">
    <source>
        <dbReference type="ARBA" id="ARBA00022989"/>
    </source>
</evidence>
<dbReference type="RefSeq" id="WP_022936332.1">
    <property type="nucleotide sequence ID" value="NZ_BAABZA010000001.1"/>
</dbReference>
<dbReference type="EMBL" id="QJKH01000001">
    <property type="protein sequence ID" value="PXX81414.1"/>
    <property type="molecule type" value="Genomic_DNA"/>
</dbReference>
<feature type="domain" description="Sodium/calcium exchanger membrane region" evidence="6">
    <location>
        <begin position="3"/>
        <end position="150"/>
    </location>
</feature>
<organism evidence="8 9">
    <name type="scientific">Dielma fastidiosa</name>
    <dbReference type="NCBI Taxonomy" id="1034346"/>
    <lineage>
        <taxon>Bacteria</taxon>
        <taxon>Bacillati</taxon>
        <taxon>Bacillota</taxon>
        <taxon>Erysipelotrichia</taxon>
        <taxon>Erysipelotrichales</taxon>
        <taxon>Erysipelotrichaceae</taxon>
        <taxon>Dielma</taxon>
    </lineage>
</organism>
<proteinExistence type="predicted"/>
<evidence type="ECO:0000313" key="7">
    <source>
        <dbReference type="EMBL" id="MDY5167154.1"/>
    </source>
</evidence>
<dbReference type="NCBIfam" id="TIGR00367">
    <property type="entry name" value="calcium/sodium antiporter"/>
    <property type="match status" value="1"/>
</dbReference>
<dbReference type="GO" id="GO:0005262">
    <property type="term" value="F:calcium channel activity"/>
    <property type="evidence" value="ECO:0007669"/>
    <property type="project" value="TreeGrafter"/>
</dbReference>
<sequence length="314" mass="32775">MISVLYLVLGFVLLVKGADFFVDGSSAIAKRLGIPSLIIGLTIVAFGTSAPEAAVSITASLTGQNEIAVGNVIGSNIFNLLFIVGLCAMIRPLSVHKSILNRDFPLSILGAGVLVICGLDVFFNEGSVNVVSRVEGLLLLCFFIVFIYATSMAALSDKQAAETGTDVLSWPKSFLYLGSGLIGVVAGGQLVVSGASDLALMLGLGKDLIALTIVAIGTSLPELVTSFVATRKGESDIAMGNVIGSNVFNIFFILGMSATVAPLTITNNTFIDLGVLIAGSIIAFIFSRKGTINKNSGIVMLLMYAAYTAYLIMR</sequence>
<dbReference type="Gene3D" id="1.20.1420.30">
    <property type="entry name" value="NCX, central ion-binding region"/>
    <property type="match status" value="1"/>
</dbReference>
<evidence type="ECO:0000259" key="6">
    <source>
        <dbReference type="Pfam" id="PF01699"/>
    </source>
</evidence>